<keyword evidence="1" id="KW-1133">Transmembrane helix</keyword>
<dbReference type="Proteomes" id="UP000061227">
    <property type="component" value="Unassembled WGS sequence"/>
</dbReference>
<evidence type="ECO:0000313" key="3">
    <source>
        <dbReference type="Proteomes" id="UP000061227"/>
    </source>
</evidence>
<dbReference type="AlphaFoldDB" id="A0A3F3GRP2"/>
<keyword evidence="1" id="KW-0472">Membrane</keyword>
<reference evidence="2 3" key="1">
    <citation type="journal article" date="2015" name="BMC Genomics">
        <title>Comparative genomics of Fructobacillus spp. and Leuconostoc spp. reveals niche-specific evolution of Fructobacillus spp.</title>
        <authorList>
            <person name="Endo A."/>
            <person name="Tanizawa Y."/>
            <person name="Tanaka N."/>
            <person name="Maeno S."/>
            <person name="Kumar H."/>
            <person name="Shiwa Y."/>
            <person name="Okada S."/>
            <person name="Yoshikawa H."/>
            <person name="Dicks L."/>
            <person name="Nakagawa J."/>
            <person name="Arita M."/>
        </authorList>
    </citation>
    <scope>NUCLEOTIDE SEQUENCE [LARGE SCALE GENOMIC DNA]</scope>
    <source>
        <strain evidence="2 3">DSM 15468</strain>
    </source>
</reference>
<evidence type="ECO:0000256" key="1">
    <source>
        <dbReference type="SAM" id="Phobius"/>
    </source>
</evidence>
<keyword evidence="1" id="KW-0812">Transmembrane</keyword>
<feature type="transmembrane region" description="Helical" evidence="1">
    <location>
        <begin position="20"/>
        <end position="38"/>
    </location>
</feature>
<feature type="transmembrane region" description="Helical" evidence="1">
    <location>
        <begin position="82"/>
        <end position="112"/>
    </location>
</feature>
<organism evidence="2 3">
    <name type="scientific">Fructobacillus pseudoficulneus</name>
    <dbReference type="NCBI Taxonomy" id="220714"/>
    <lineage>
        <taxon>Bacteria</taxon>
        <taxon>Bacillati</taxon>
        <taxon>Bacillota</taxon>
        <taxon>Bacilli</taxon>
        <taxon>Lactobacillales</taxon>
        <taxon>Lactobacillaceae</taxon>
        <taxon>Fructobacillus</taxon>
    </lineage>
</organism>
<feature type="transmembrane region" description="Helical" evidence="1">
    <location>
        <begin position="50"/>
        <end position="70"/>
    </location>
</feature>
<gene>
    <name evidence="2" type="ORF">FPFC_012060</name>
</gene>
<evidence type="ECO:0000313" key="2">
    <source>
        <dbReference type="EMBL" id="GAP02326.1"/>
    </source>
</evidence>
<name>A0A3F3GRP2_9LACO</name>
<proteinExistence type="predicted"/>
<dbReference type="EMBL" id="DF968063">
    <property type="protein sequence ID" value="GAP02326.1"/>
    <property type="molecule type" value="Genomic_DNA"/>
</dbReference>
<accession>A0A3F3GRP2</accession>
<sequence>MVKQYFTTLKEKIYNGNSKIYLYGLTVLLFWAKTQVAYARTFNSLQVTNFWQHLIILVTPFSFLLVYFAIPFLIKKKKVANLVLVIMQIALSIFYMHLFYIFVLFLTFYPLIQFYMLRLARLGR</sequence>
<protein>
    <submittedName>
        <fullName evidence="2">Glycerol phosphate lipoteichoic acid synthase</fullName>
    </submittedName>
</protein>
<keyword evidence="3" id="KW-1185">Reference proteome</keyword>